<sequence>MPELTRRRALGAAAALAAGGGVQTLAASSASAAPNGPGASRESMDGHHHGGPQPFDEVFQGRRIEGRPVTGGGHHHGGGYAVFIDGVELHVMSNADGSWISVVSHYAPVPTPREAARAAVVELQGAPLVPFAAN</sequence>
<dbReference type="OrthoDB" id="3405860at2"/>
<feature type="compositionally biased region" description="Low complexity" evidence="4">
    <location>
        <begin position="25"/>
        <end position="40"/>
    </location>
</feature>
<dbReference type="Proteomes" id="UP000236178">
    <property type="component" value="Unassembled WGS sequence"/>
</dbReference>
<dbReference type="RefSeq" id="WP_103552288.1">
    <property type="nucleotide sequence ID" value="NZ_KZ626903.1"/>
</dbReference>
<evidence type="ECO:0000256" key="2">
    <source>
        <dbReference type="ARBA" id="ARBA00022729"/>
    </source>
</evidence>
<keyword evidence="2 5" id="KW-0732">Signal</keyword>
<keyword evidence="3" id="KW-0186">Copper</keyword>
<evidence type="ECO:0000256" key="1">
    <source>
        <dbReference type="ARBA" id="ARBA00009871"/>
    </source>
</evidence>
<dbReference type="AlphaFoldDB" id="A0A2I0SIW4"/>
<evidence type="ECO:0000256" key="4">
    <source>
        <dbReference type="SAM" id="MobiDB-lite"/>
    </source>
</evidence>
<dbReference type="NCBIfam" id="NF047833">
    <property type="entry name" value="TyroCdyMelC1"/>
    <property type="match status" value="1"/>
</dbReference>
<evidence type="ECO:0000313" key="7">
    <source>
        <dbReference type="Proteomes" id="UP000236178"/>
    </source>
</evidence>
<dbReference type="PROSITE" id="PS51318">
    <property type="entry name" value="TAT"/>
    <property type="match status" value="1"/>
</dbReference>
<proteinExistence type="inferred from homology"/>
<gene>
    <name evidence="6" type="ORF">CW362_27585</name>
</gene>
<dbReference type="GO" id="GO:0005507">
    <property type="term" value="F:copper ion binding"/>
    <property type="evidence" value="ECO:0007669"/>
    <property type="project" value="InterPro"/>
</dbReference>
<keyword evidence="7" id="KW-1185">Reference proteome</keyword>
<feature type="chain" id="PRO_5014143102" evidence="5">
    <location>
        <begin position="33"/>
        <end position="134"/>
    </location>
</feature>
<feature type="region of interest" description="Disordered" evidence="4">
    <location>
        <begin position="25"/>
        <end position="75"/>
    </location>
</feature>
<protein>
    <submittedName>
        <fullName evidence="6">Tyrosinase</fullName>
    </submittedName>
</protein>
<organism evidence="6 7">
    <name type="scientific">Streptomyces populi</name>
    <dbReference type="NCBI Taxonomy" id="2058924"/>
    <lineage>
        <taxon>Bacteria</taxon>
        <taxon>Bacillati</taxon>
        <taxon>Actinomycetota</taxon>
        <taxon>Actinomycetes</taxon>
        <taxon>Kitasatosporales</taxon>
        <taxon>Streptomycetaceae</taxon>
        <taxon>Streptomyces</taxon>
    </lineage>
</organism>
<reference evidence="6 7" key="1">
    <citation type="submission" date="2017-12" db="EMBL/GenBank/DDBJ databases">
        <title>Streptomyces populusis sp. nov., a novel endophytic actinobacterium isolated from stems of Populus adenopoda Maxim.</title>
        <authorList>
            <person name="Wang Z."/>
        </authorList>
    </citation>
    <scope>NUCLEOTIDE SEQUENCE [LARGE SCALE GENOMIC DNA]</scope>
    <source>
        <strain evidence="6 7">A249</strain>
    </source>
</reference>
<dbReference type="InterPro" id="IPR010928">
    <property type="entry name" value="MelC1"/>
</dbReference>
<evidence type="ECO:0000256" key="5">
    <source>
        <dbReference type="SAM" id="SignalP"/>
    </source>
</evidence>
<evidence type="ECO:0000256" key="3">
    <source>
        <dbReference type="ARBA" id="ARBA00023008"/>
    </source>
</evidence>
<accession>A0A2I0SIW4</accession>
<dbReference type="InterPro" id="IPR006311">
    <property type="entry name" value="TAT_signal"/>
</dbReference>
<dbReference type="GO" id="GO:0042438">
    <property type="term" value="P:melanin biosynthetic process"/>
    <property type="evidence" value="ECO:0007669"/>
    <property type="project" value="InterPro"/>
</dbReference>
<comment type="caution">
    <text evidence="6">The sequence shown here is derived from an EMBL/GenBank/DDBJ whole genome shotgun (WGS) entry which is preliminary data.</text>
</comment>
<evidence type="ECO:0000313" key="6">
    <source>
        <dbReference type="EMBL" id="PKT69860.1"/>
    </source>
</evidence>
<dbReference type="Gene3D" id="3.30.1880.10">
    <property type="entry name" value="protein ne1242 domain like"/>
    <property type="match status" value="1"/>
</dbReference>
<dbReference type="EMBL" id="PJOS01000064">
    <property type="protein sequence ID" value="PKT69860.1"/>
    <property type="molecule type" value="Genomic_DNA"/>
</dbReference>
<name>A0A2I0SIW4_9ACTN</name>
<comment type="similarity">
    <text evidence="1">Belongs to the melC1 family.</text>
</comment>
<dbReference type="Pfam" id="PF06236">
    <property type="entry name" value="MelC1"/>
    <property type="match status" value="1"/>
</dbReference>
<feature type="signal peptide" evidence="5">
    <location>
        <begin position="1"/>
        <end position="32"/>
    </location>
</feature>
<dbReference type="InterPro" id="IPR023199">
    <property type="entry name" value="GriE/MELC1_sf"/>
</dbReference>